<accession>A0A2M6WDG9</accession>
<dbReference type="EMBL" id="PFBO01000006">
    <property type="protein sequence ID" value="PIT90822.1"/>
    <property type="molecule type" value="Genomic_DNA"/>
</dbReference>
<organism evidence="1 2">
    <name type="scientific">Candidatus Komeilibacteria bacterium CG10_big_fil_rev_8_21_14_0_10_41_13</name>
    <dbReference type="NCBI Taxonomy" id="1974476"/>
    <lineage>
        <taxon>Bacteria</taxon>
        <taxon>Candidatus Komeiliibacteriota</taxon>
    </lineage>
</organism>
<dbReference type="AlphaFoldDB" id="A0A2M6WDG9"/>
<gene>
    <name evidence="1" type="ORF">COU22_00085</name>
</gene>
<name>A0A2M6WDG9_9BACT</name>
<sequence>MPQDEWEILKTKVRERYKNPHHLLIEAIQNKDPKATGLYLILQEYPSPFKIPSENGHHNGKITEYYLG</sequence>
<comment type="caution">
    <text evidence="1">The sequence shown here is derived from an EMBL/GenBank/DDBJ whole genome shotgun (WGS) entry which is preliminary data.</text>
</comment>
<proteinExistence type="predicted"/>
<reference evidence="2" key="1">
    <citation type="submission" date="2017-09" db="EMBL/GenBank/DDBJ databases">
        <title>Depth-based differentiation of microbial function through sediment-hosted aquifers and enrichment of novel symbionts in the deep terrestrial subsurface.</title>
        <authorList>
            <person name="Probst A.J."/>
            <person name="Ladd B."/>
            <person name="Jarett J.K."/>
            <person name="Geller-Mcgrath D.E."/>
            <person name="Sieber C.M.K."/>
            <person name="Emerson J.B."/>
            <person name="Anantharaman K."/>
            <person name="Thomas B.C."/>
            <person name="Malmstrom R."/>
            <person name="Stieglmeier M."/>
            <person name="Klingl A."/>
            <person name="Woyke T."/>
            <person name="Ryan C.M."/>
            <person name="Banfield J.F."/>
        </authorList>
    </citation>
    <scope>NUCLEOTIDE SEQUENCE [LARGE SCALE GENOMIC DNA]</scope>
</reference>
<dbReference type="Proteomes" id="UP000230543">
    <property type="component" value="Unassembled WGS sequence"/>
</dbReference>
<evidence type="ECO:0000313" key="2">
    <source>
        <dbReference type="Proteomes" id="UP000230543"/>
    </source>
</evidence>
<protein>
    <submittedName>
        <fullName evidence="1">Uncharacterized protein</fullName>
    </submittedName>
</protein>
<evidence type="ECO:0000313" key="1">
    <source>
        <dbReference type="EMBL" id="PIT90822.1"/>
    </source>
</evidence>